<dbReference type="NCBIfam" id="TIGR02788">
    <property type="entry name" value="VirB11"/>
    <property type="match status" value="1"/>
</dbReference>
<sequence length="358" mass="40099">MEVLSVPHQAEATENADTLEDSTLLQDFLAQAGITERLNRPGTTEIEINRPFEIWTANDDAPSGEREAAPHLDYNLCWRVAKGLAVYNKVELSPESPMHTLKFPEVFPDGVRAQVLIPPACEKGTISMTIRSPSTNRFSLDDYIRTGRFDATQAIASSELTLEDWQLELQAAHAKQDWARFFRLAIKHKQNIILFGGPGSGKTTFAKALVDLFPTDRRMITIEAINELLLPLHPNRVHLLYGPSVTPKALVASTMRMKPDHLFLAELTGDEAWHYMEILNTGVPGTVTTAHANDCVSGIARVCGLVKQSEVGKGLDYSYIERLVKTSFDIMVYMEKKQVLEVHYEPENRLRLLNGRMA</sequence>
<comment type="function">
    <text evidence="2">Part of the Type IV secretion system.</text>
</comment>
<dbReference type="RefSeq" id="WP_003230034.1">
    <property type="nucleotide sequence ID" value="NC_022437.1"/>
</dbReference>
<dbReference type="InterPro" id="IPR027417">
    <property type="entry name" value="P-loop_NTPase"/>
</dbReference>
<comment type="similarity">
    <text evidence="1 2">Belongs to the GSP E family.</text>
</comment>
<keyword evidence="4" id="KW-0614">Plasmid</keyword>
<dbReference type="Proteomes" id="UP000006045">
    <property type="component" value="Plasmid pMP-R124"/>
</dbReference>
<dbReference type="PANTHER" id="PTHR30486">
    <property type="entry name" value="TWITCHING MOTILITY PROTEIN PILT"/>
    <property type="match status" value="1"/>
</dbReference>
<accession>K0XAA8</accession>
<feature type="domain" description="Bacterial type II secretion system protein E" evidence="3">
    <location>
        <begin position="164"/>
        <end position="309"/>
    </location>
</feature>
<dbReference type="GO" id="GO:0005524">
    <property type="term" value="F:ATP binding"/>
    <property type="evidence" value="ECO:0007669"/>
    <property type="project" value="UniProtKB-UniRule"/>
</dbReference>
<evidence type="ECO:0000313" key="5">
    <source>
        <dbReference type="EMBL" id="EJZ60955.1"/>
    </source>
</evidence>
<dbReference type="GO" id="GO:0044097">
    <property type="term" value="P:secretion by the type IV secretion system"/>
    <property type="evidence" value="ECO:0007669"/>
    <property type="project" value="InterPro"/>
</dbReference>
<evidence type="ECO:0000256" key="1">
    <source>
        <dbReference type="ARBA" id="ARBA00006611"/>
    </source>
</evidence>
<organism evidence="4">
    <name type="scientific">Pseudomonas fluorescens R124</name>
    <dbReference type="NCBI Taxonomy" id="743713"/>
    <lineage>
        <taxon>Bacteria</taxon>
        <taxon>Pseudomonadati</taxon>
        <taxon>Pseudomonadota</taxon>
        <taxon>Gammaproteobacteria</taxon>
        <taxon>Pseudomonadales</taxon>
        <taxon>Pseudomonadaceae</taxon>
        <taxon>Pseudomonas</taxon>
    </lineage>
</organism>
<dbReference type="OrthoDB" id="9810761at2"/>
<protein>
    <recommendedName>
        <fullName evidence="2">Type IV secretion system protein</fullName>
    </recommendedName>
</protein>
<evidence type="ECO:0000313" key="4">
    <source>
        <dbReference type="EMBL" id="AFS51710.1"/>
    </source>
</evidence>
<evidence type="ECO:0000259" key="3">
    <source>
        <dbReference type="Pfam" id="PF00437"/>
    </source>
</evidence>
<dbReference type="SUPFAM" id="SSF52540">
    <property type="entry name" value="P-loop containing nucleoside triphosphate hydrolases"/>
    <property type="match status" value="1"/>
</dbReference>
<dbReference type="Gene3D" id="3.30.450.90">
    <property type="match status" value="1"/>
</dbReference>
<evidence type="ECO:0000256" key="2">
    <source>
        <dbReference type="RuleBase" id="RU366071"/>
    </source>
</evidence>
<keyword evidence="2" id="KW-0067">ATP-binding</keyword>
<keyword evidence="2" id="KW-0547">Nucleotide-binding</keyword>
<name>K0XAA8_PSEFL</name>
<gene>
    <name evidence="4" type="primary">virB11</name>
    <name evidence="4" type="ORF">I1A_000034</name>
</gene>
<geneLocation type="plasmid" evidence="4 6">
    <name>pMP-R124</name>
</geneLocation>
<dbReference type="Pfam" id="PF00437">
    <property type="entry name" value="T2SSE"/>
    <property type="match status" value="1"/>
</dbReference>
<dbReference type="InterPro" id="IPR050921">
    <property type="entry name" value="T4SS_GSP_E_ATPase"/>
</dbReference>
<dbReference type="InterPro" id="IPR001482">
    <property type="entry name" value="T2SS/T4SS_dom"/>
</dbReference>
<dbReference type="Gene3D" id="3.40.50.300">
    <property type="entry name" value="P-loop containing nucleotide triphosphate hydrolases"/>
    <property type="match status" value="1"/>
</dbReference>
<dbReference type="EMBL" id="JQ737005">
    <property type="protein sequence ID" value="AFS51710.1"/>
    <property type="molecule type" value="Genomic_DNA"/>
</dbReference>
<reference evidence="4" key="1">
    <citation type="submission" date="2012-03" db="EMBL/GenBank/DDBJ databases">
        <title>The genome of cave-isolated P. fluorescens strain R124 demonstrates phenotypic adaptation to the mineral environment.</title>
        <authorList>
            <person name="Barton M.D."/>
            <person name="Petronio M."/>
            <person name="Giarrizzo J.G."/>
            <person name="Bowling B."/>
            <person name="Barton H.A."/>
        </authorList>
    </citation>
    <scope>NUCLEOTIDE SEQUENCE</scope>
    <source>
        <strain evidence="4">R124</strain>
        <plasmid evidence="4">pMP-R124</plasmid>
    </source>
</reference>
<proteinExistence type="inferred from homology"/>
<dbReference type="CDD" id="cd01130">
    <property type="entry name" value="VirB11-like_ATPase"/>
    <property type="match status" value="1"/>
</dbReference>
<dbReference type="HOGENOM" id="CLU_005379_3_1_6"/>
<dbReference type="EMBL" id="CM001562">
    <property type="protein sequence ID" value="EJZ60955.1"/>
    <property type="molecule type" value="Genomic_DNA"/>
</dbReference>
<dbReference type="GO" id="GO:0016887">
    <property type="term" value="F:ATP hydrolysis activity"/>
    <property type="evidence" value="ECO:0007669"/>
    <property type="project" value="InterPro"/>
</dbReference>
<dbReference type="PANTHER" id="PTHR30486:SF6">
    <property type="entry name" value="TYPE IV PILUS RETRACTATION ATPASE PILT"/>
    <property type="match status" value="1"/>
</dbReference>
<dbReference type="InterPro" id="IPR014155">
    <property type="entry name" value="VirB11"/>
</dbReference>
<evidence type="ECO:0000313" key="6">
    <source>
        <dbReference type="Proteomes" id="UP000006045"/>
    </source>
</evidence>
<reference evidence="5 6" key="2">
    <citation type="submission" date="2012-08" db="EMBL/GenBank/DDBJ databases">
        <title>The genome of cave-isolated P. fluorescens strain R124 demonstrates phenotypic adaptation to the mineral environment.</title>
        <authorList>
            <person name="Barton M.D."/>
            <person name="Petronio M."/>
            <person name="Giarrizzo J.G."/>
            <person name="Bowling B.V."/>
            <person name="Barton H.A."/>
        </authorList>
    </citation>
    <scope>NUCLEOTIDE SEQUENCE [LARGE SCALE GENOMIC DNA]</scope>
    <source>
        <strain evidence="5 6">R124</strain>
        <plasmid evidence="5 6">pMP-R124</plasmid>
    </source>
</reference>
<dbReference type="AlphaFoldDB" id="K0XAA8"/>
<dbReference type="GO" id="GO:0043684">
    <property type="term" value="C:type IV secretion system complex"/>
    <property type="evidence" value="ECO:0007669"/>
    <property type="project" value="UniProtKB-UniRule"/>
</dbReference>